<evidence type="ECO:0000313" key="4">
    <source>
        <dbReference type="Proteomes" id="UP000308199"/>
    </source>
</evidence>
<name>A0A4S4K751_9AGAM</name>
<evidence type="ECO:0000256" key="1">
    <source>
        <dbReference type="ARBA" id="ARBA00022679"/>
    </source>
</evidence>
<keyword evidence="2" id="KW-0949">S-adenosyl-L-methionine</keyword>
<dbReference type="GO" id="GO:0016740">
    <property type="term" value="F:transferase activity"/>
    <property type="evidence" value="ECO:0007669"/>
    <property type="project" value="UniProtKB-KW"/>
</dbReference>
<dbReference type="AlphaFoldDB" id="A0A4S4K751"/>
<reference evidence="3 4" key="1">
    <citation type="submission" date="2019-02" db="EMBL/GenBank/DDBJ databases">
        <title>Genome sequencing of the rare red list fungi Phellinidium pouzarii.</title>
        <authorList>
            <person name="Buettner E."/>
            <person name="Kellner H."/>
        </authorList>
    </citation>
    <scope>NUCLEOTIDE SEQUENCE [LARGE SCALE GENOMIC DNA]</scope>
    <source>
        <strain evidence="3 4">DSM 108285</strain>
    </source>
</reference>
<proteinExistence type="predicted"/>
<dbReference type="OrthoDB" id="2094832at2759"/>
<evidence type="ECO:0000313" key="3">
    <source>
        <dbReference type="EMBL" id="THG92957.1"/>
    </source>
</evidence>
<sequence>MSESEQVVSSLKDKLTLDPSLYAPTKEEVAFFKSQTGIESDEELKHHVIAVQKEAWEVVQYLCIRRFGFTKLAITYMPQYKDLLKMGKERPDAIFIDFAFCFGNDARKAIADAAN</sequence>
<organism evidence="3 4">
    <name type="scientific">Phellinidium pouzarii</name>
    <dbReference type="NCBI Taxonomy" id="167371"/>
    <lineage>
        <taxon>Eukaryota</taxon>
        <taxon>Fungi</taxon>
        <taxon>Dikarya</taxon>
        <taxon>Basidiomycota</taxon>
        <taxon>Agaricomycotina</taxon>
        <taxon>Agaricomycetes</taxon>
        <taxon>Hymenochaetales</taxon>
        <taxon>Hymenochaetaceae</taxon>
        <taxon>Phellinidium</taxon>
    </lineage>
</organism>
<dbReference type="PANTHER" id="PTHR35897:SF1">
    <property type="entry name" value="METHYLTRANSFERASE AUSD"/>
    <property type="match status" value="1"/>
</dbReference>
<protein>
    <submittedName>
        <fullName evidence="3">Uncharacterized protein</fullName>
    </submittedName>
</protein>
<dbReference type="Proteomes" id="UP000308199">
    <property type="component" value="Unassembled WGS sequence"/>
</dbReference>
<keyword evidence="1" id="KW-0808">Transferase</keyword>
<keyword evidence="4" id="KW-1185">Reference proteome</keyword>
<evidence type="ECO:0000256" key="2">
    <source>
        <dbReference type="ARBA" id="ARBA00022691"/>
    </source>
</evidence>
<dbReference type="EMBL" id="SGPK01001463">
    <property type="protein sequence ID" value="THG92957.1"/>
    <property type="molecule type" value="Genomic_DNA"/>
</dbReference>
<dbReference type="InterPro" id="IPR051654">
    <property type="entry name" value="Meroterpenoid_MTases"/>
</dbReference>
<gene>
    <name evidence="3" type="ORF">EW145_g8522</name>
</gene>
<comment type="caution">
    <text evidence="3">The sequence shown here is derived from an EMBL/GenBank/DDBJ whole genome shotgun (WGS) entry which is preliminary data.</text>
</comment>
<dbReference type="PANTHER" id="PTHR35897">
    <property type="entry name" value="METHYLTRANSFERASE AUSD"/>
    <property type="match status" value="1"/>
</dbReference>
<accession>A0A4S4K751</accession>